<dbReference type="SUPFAM" id="SSF53822">
    <property type="entry name" value="Periplasmic binding protein-like I"/>
    <property type="match status" value="2"/>
</dbReference>
<evidence type="ECO:0000256" key="7">
    <source>
        <dbReference type="ARBA" id="ARBA00023180"/>
    </source>
</evidence>
<dbReference type="PRINTS" id="PR00248">
    <property type="entry name" value="GPCRMGR"/>
</dbReference>
<dbReference type="Pfam" id="PF13458">
    <property type="entry name" value="Peripla_BP_6"/>
    <property type="match status" value="1"/>
</dbReference>
<evidence type="ECO:0000313" key="9">
    <source>
        <dbReference type="EMBL" id="ANV78984.1"/>
    </source>
</evidence>
<organism evidence="9">
    <name type="scientific">uncultured Poseidoniia archaeon</name>
    <dbReference type="NCBI Taxonomy" id="1697135"/>
    <lineage>
        <taxon>Archaea</taxon>
        <taxon>Methanobacteriati</taxon>
        <taxon>Thermoplasmatota</taxon>
        <taxon>Candidatus Poseidoniia</taxon>
        <taxon>environmental samples</taxon>
    </lineage>
</organism>
<keyword evidence="5" id="KW-0472">Membrane</keyword>
<evidence type="ECO:0000256" key="5">
    <source>
        <dbReference type="ARBA" id="ARBA00023136"/>
    </source>
</evidence>
<dbReference type="SUPFAM" id="SSF53850">
    <property type="entry name" value="Periplasmic binding protein-like II"/>
    <property type="match status" value="2"/>
</dbReference>
<dbReference type="InterPro" id="IPR028082">
    <property type="entry name" value="Peripla_BP_I"/>
</dbReference>
<dbReference type="SMART" id="SM00062">
    <property type="entry name" value="PBPb"/>
    <property type="match status" value="1"/>
</dbReference>
<dbReference type="InterPro" id="IPR028081">
    <property type="entry name" value="Leu-bd"/>
</dbReference>
<dbReference type="Gene3D" id="3.40.50.2300">
    <property type="match status" value="4"/>
</dbReference>
<dbReference type="InterPro" id="IPR051010">
    <property type="entry name" value="BCAA_transport"/>
</dbReference>
<dbReference type="InterPro" id="IPR001828">
    <property type="entry name" value="ANF_lig-bd_rcpt"/>
</dbReference>
<dbReference type="InterPro" id="IPR001638">
    <property type="entry name" value="Solute-binding_3/MltF_N"/>
</dbReference>
<evidence type="ECO:0000256" key="2">
    <source>
        <dbReference type="ARBA" id="ARBA00022692"/>
    </source>
</evidence>
<dbReference type="GO" id="GO:0004930">
    <property type="term" value="F:G protein-coupled receptor activity"/>
    <property type="evidence" value="ECO:0007669"/>
    <property type="project" value="InterPro"/>
</dbReference>
<sequence>MLHILGENRSVYSTMNNKKIIAMMMTTSMLAAAFAGCLGGDDDDGEDWALTVASDVDSAIVSTSWDAILGSIASNSLDTCDAIISSVTITEERDATIDFTTAYYTSAQGVIGGEGVATITDVSELNNADTTIIVQGGTTSDLFAASDLPLATVSALEDFDSVFTALENGDGHYVLGDAPVLGLRASQTAAFSPLMVTFSPENFGIAVVDDSDNELEDALNVALAAIIASGEYDAHIEAWFPGTSGTLVDTSTASTATAYPMPTEGSALTTVLESGTFSFCSDTTYPPFENMDSSGNAVGFSVDIASALTDEIAEHYANVADATVLGCTDSQSSAYDASANLDDGSCGARTKIGFLLDQTSPAISAYADNFMAAAAIAIDDLNADGGYFELVAGDTGCDGAIAGSSASSLAAAGVVGVAGAACSGASMGANAVLSPLGIPMVSYASTSPALSDSTAYPNFFRVVPSDALQGPAMAQMVVAVAMENGMPDATTAISMMNPALVSMSNDYGSGLAGSFNASWNAMGGSACVEIAYDPADATTDYVAIAQQVISAGCGSMVTVTYAADGAALMEALRGLGSTIPAFGGDGIASDDWTSAFSAPAAANTVFATKPRAGSTAGTFADDCAAVEACAGGIYTGETYDAITIIGKAYMMESGANMANHINMVGTDYAGASGVIDFDSAGDIPGAGYDICMHAIISSTDTYLNCQWYWTSADGVQSAAFGGQTVKLGLLLDLTSPNVSPYAPGFLAASGIAFQVMNAAGWSNGLQFEMVNADTACSEAGGQAAAQTLAAAGVVGVIGAACSGASMGANSVLSPLGIPMISYASTSPALSDDTAYTNFWRVVPSDALQGQALAAAVTAGSSPAVLYMSNDYATGLANAFNNSWAANGGSLCSAGMIAYDPATFDGAAIAQAVVDAGCDGVVLASYAADGAQLVTDLQTAGYDGAYYGGDGTADSAFNGPENMIATRPASASGTLSERAVAFNALCAAVPECADGIYTGEMFDATIVLGYSIFAQAGSPSVPLTSMIQVVGQGFVGATGDITFMANGDVPGNGYCVGTFDSASTFSCGQYWSATGGLVAATTE</sequence>
<dbReference type="GO" id="GO:0016020">
    <property type="term" value="C:membrane"/>
    <property type="evidence" value="ECO:0007669"/>
    <property type="project" value="UniProtKB-SubCell"/>
</dbReference>
<reference evidence="9" key="2">
    <citation type="journal article" date="2015" name="ISME J.">
        <title>A new class of marine Euryarchaeota group II from the Mediterranean deep chlorophyll maximum.</title>
        <authorList>
            <person name="Martin-Cuadrado A.B."/>
            <person name="Garcia-Heredia I."/>
            <person name="Molto A.G."/>
            <person name="Lopez-Ubeda R."/>
            <person name="Kimes N."/>
            <person name="Lopez-Garcia P."/>
            <person name="Moreira D."/>
            <person name="Rodriguez-Valera F."/>
        </authorList>
    </citation>
    <scope>NUCLEOTIDE SEQUENCE</scope>
</reference>
<dbReference type="PANTHER" id="PTHR30483:SF6">
    <property type="entry name" value="PERIPLASMIC BINDING PROTEIN OF ABC TRANSPORTER FOR NATURAL AMINO ACIDS"/>
    <property type="match status" value="1"/>
</dbReference>
<evidence type="ECO:0000256" key="3">
    <source>
        <dbReference type="ARBA" id="ARBA00022729"/>
    </source>
</evidence>
<dbReference type="InterPro" id="IPR000337">
    <property type="entry name" value="GPCR_3"/>
</dbReference>
<comment type="subcellular location">
    <subcellularLocation>
        <location evidence="1">Membrane</location>
        <topology evidence="1">Multi-pass membrane protein</topology>
    </subcellularLocation>
</comment>
<keyword evidence="7" id="KW-0325">Glycoprotein</keyword>
<dbReference type="Pfam" id="PF01094">
    <property type="entry name" value="ANF_receptor"/>
    <property type="match status" value="1"/>
</dbReference>
<proteinExistence type="predicted"/>
<feature type="domain" description="Solute-binding protein family 3/N-terminal" evidence="8">
    <location>
        <begin position="19"/>
        <end position="242"/>
    </location>
</feature>
<name>A0A1B1T9M2_9ARCH</name>
<keyword evidence="4" id="KW-1133">Transmembrane helix</keyword>
<accession>A0A1B1T9M2</accession>
<evidence type="ECO:0000256" key="4">
    <source>
        <dbReference type="ARBA" id="ARBA00022989"/>
    </source>
</evidence>
<dbReference type="EMBL" id="KP211808">
    <property type="protein sequence ID" value="ANV78984.1"/>
    <property type="molecule type" value="Genomic_DNA"/>
</dbReference>
<keyword evidence="6" id="KW-0675">Receptor</keyword>
<evidence type="ECO:0000256" key="1">
    <source>
        <dbReference type="ARBA" id="ARBA00004141"/>
    </source>
</evidence>
<dbReference type="Gene3D" id="3.40.190.10">
    <property type="entry name" value="Periplasmic binding protein-like II"/>
    <property type="match status" value="3"/>
</dbReference>
<keyword evidence="3" id="KW-0732">Signal</keyword>
<evidence type="ECO:0000259" key="8">
    <source>
        <dbReference type="SMART" id="SM00062"/>
    </source>
</evidence>
<evidence type="ECO:0000256" key="6">
    <source>
        <dbReference type="ARBA" id="ARBA00023170"/>
    </source>
</evidence>
<dbReference type="Pfam" id="PF00497">
    <property type="entry name" value="SBP_bac_3"/>
    <property type="match status" value="1"/>
</dbReference>
<dbReference type="PANTHER" id="PTHR30483">
    <property type="entry name" value="LEUCINE-SPECIFIC-BINDING PROTEIN"/>
    <property type="match status" value="1"/>
</dbReference>
<reference evidence="9" key="1">
    <citation type="submission" date="2014-11" db="EMBL/GenBank/DDBJ databases">
        <authorList>
            <person name="Zhu J."/>
            <person name="Qi W."/>
            <person name="Song R."/>
        </authorList>
    </citation>
    <scope>NUCLEOTIDE SEQUENCE</scope>
</reference>
<dbReference type="AlphaFoldDB" id="A0A1B1T9M2"/>
<protein>
    <recommendedName>
        <fullName evidence="8">Solute-binding protein family 3/N-terminal domain-containing protein</fullName>
    </recommendedName>
</protein>
<keyword evidence="2" id="KW-0812">Transmembrane</keyword>